<feature type="chain" id="PRO_5022686309" description="DUF4374 domain-containing protein" evidence="1">
    <location>
        <begin position="17"/>
        <end position="400"/>
    </location>
</feature>
<dbReference type="OrthoDB" id="867741at2"/>
<dbReference type="Proteomes" id="UP000321926">
    <property type="component" value="Unassembled WGS sequence"/>
</dbReference>
<reference evidence="2 3" key="1">
    <citation type="submission" date="2019-08" db="EMBL/GenBank/DDBJ databases">
        <authorList>
            <person name="Shi S."/>
        </authorList>
    </citation>
    <scope>NUCLEOTIDE SEQUENCE [LARGE SCALE GENOMIC DNA]</scope>
    <source>
        <strain evidence="2 3">GY10130</strain>
    </source>
</reference>
<evidence type="ECO:0000313" key="2">
    <source>
        <dbReference type="EMBL" id="TXK51536.1"/>
    </source>
</evidence>
<organism evidence="2 3">
    <name type="scientific">Pontibacter qinzhouensis</name>
    <dbReference type="NCBI Taxonomy" id="2603253"/>
    <lineage>
        <taxon>Bacteria</taxon>
        <taxon>Pseudomonadati</taxon>
        <taxon>Bacteroidota</taxon>
        <taxon>Cytophagia</taxon>
        <taxon>Cytophagales</taxon>
        <taxon>Hymenobacteraceae</taxon>
        <taxon>Pontibacter</taxon>
    </lineage>
</organism>
<dbReference type="EMBL" id="VRTY01000008">
    <property type="protein sequence ID" value="TXK51536.1"/>
    <property type="molecule type" value="Genomic_DNA"/>
</dbReference>
<proteinExistence type="predicted"/>
<dbReference type="InterPro" id="IPR011044">
    <property type="entry name" value="Quino_amine_DH_bsu"/>
</dbReference>
<evidence type="ECO:0000256" key="1">
    <source>
        <dbReference type="SAM" id="SignalP"/>
    </source>
</evidence>
<dbReference type="RefSeq" id="WP_147920311.1">
    <property type="nucleotide sequence ID" value="NZ_VRTY01000008.1"/>
</dbReference>
<feature type="signal peptide" evidence="1">
    <location>
        <begin position="1"/>
        <end position="16"/>
    </location>
</feature>
<comment type="caution">
    <text evidence="2">The sequence shown here is derived from an EMBL/GenBank/DDBJ whole genome shotgun (WGS) entry which is preliminary data.</text>
</comment>
<protein>
    <recommendedName>
        <fullName evidence="4">DUF4374 domain-containing protein</fullName>
    </recommendedName>
</protein>
<dbReference type="AlphaFoldDB" id="A0A5C8KC31"/>
<dbReference type="PROSITE" id="PS51257">
    <property type="entry name" value="PROKAR_LIPOPROTEIN"/>
    <property type="match status" value="1"/>
</dbReference>
<name>A0A5C8KC31_9BACT</name>
<gene>
    <name evidence="2" type="ORF">FVR03_03125</name>
</gene>
<evidence type="ECO:0000313" key="3">
    <source>
        <dbReference type="Proteomes" id="UP000321926"/>
    </source>
</evidence>
<sequence>MRASFYKLFLSFLAVAAFSSCDKNDPEIAEPATEFRYVRLLVADGTANTITQVNPYDGTTSTFEAPYANANLYSTASGRFAAMLFGSQNHVQFFDTGLEYHGDHVDVKGTPKFGAMTSSGSRPSHFKSEGTESIVFNDGDGTLSVGSEADFHTPGATMRVIQAGVAPHHGAMAKFSNGNYAITLTDPASSLSGPHGVKIINSAGATVHASSLPVSRLHGNATDGSNAVFGVEGGALVVTQAGQQRLIPNPEGWGTTRVGTVLYAKGANKFIGYTNLKGAYFIDLASNRFTPIIENTDIMQCKLDAAGKNLLALLHDGTLKVYDLASGNLKKEGNVIAPTNTADTFKPVLEATAKYAYIAVPALGEVHQISLTNFSQVQKHTVSGQPTKLAVLGYETNESH</sequence>
<keyword evidence="1" id="KW-0732">Signal</keyword>
<accession>A0A5C8KC31</accession>
<dbReference type="SUPFAM" id="SSF50969">
    <property type="entry name" value="YVTN repeat-like/Quinoprotein amine dehydrogenase"/>
    <property type="match status" value="1"/>
</dbReference>
<keyword evidence="3" id="KW-1185">Reference proteome</keyword>
<evidence type="ECO:0008006" key="4">
    <source>
        <dbReference type="Google" id="ProtNLM"/>
    </source>
</evidence>